<keyword evidence="8 9" id="KW-0472">Membrane</keyword>
<evidence type="ECO:0000256" key="8">
    <source>
        <dbReference type="ARBA" id="ARBA00023136"/>
    </source>
</evidence>
<proteinExistence type="inferred from homology"/>
<feature type="transmembrane region" description="Helical" evidence="9">
    <location>
        <begin position="50"/>
        <end position="72"/>
    </location>
</feature>
<protein>
    <recommendedName>
        <fullName evidence="9">Protein translocase subunit SecE</fullName>
    </recommendedName>
</protein>
<keyword evidence="4 9" id="KW-0812">Transmembrane</keyword>
<dbReference type="GO" id="GO:0005886">
    <property type="term" value="C:plasma membrane"/>
    <property type="evidence" value="ECO:0007669"/>
    <property type="project" value="UniProtKB-SubCell"/>
</dbReference>
<evidence type="ECO:0000256" key="7">
    <source>
        <dbReference type="ARBA" id="ARBA00023010"/>
    </source>
</evidence>
<keyword evidence="5 9" id="KW-0653">Protein transport</keyword>
<evidence type="ECO:0000256" key="4">
    <source>
        <dbReference type="ARBA" id="ARBA00022692"/>
    </source>
</evidence>
<dbReference type="Pfam" id="PF00584">
    <property type="entry name" value="SecE"/>
    <property type="match status" value="1"/>
</dbReference>
<keyword evidence="6 9" id="KW-1133">Transmembrane helix</keyword>
<name>A0AAE3YIR8_9MICC</name>
<dbReference type="GO" id="GO:0008320">
    <property type="term" value="F:protein transmembrane transporter activity"/>
    <property type="evidence" value="ECO:0007669"/>
    <property type="project" value="UniProtKB-UniRule"/>
</dbReference>
<dbReference type="InterPro" id="IPR038379">
    <property type="entry name" value="SecE_sf"/>
</dbReference>
<dbReference type="PANTHER" id="PTHR33910:SF1">
    <property type="entry name" value="PROTEIN TRANSLOCASE SUBUNIT SECE"/>
    <property type="match status" value="1"/>
</dbReference>
<evidence type="ECO:0000313" key="11">
    <source>
        <dbReference type="Proteomes" id="UP001247307"/>
    </source>
</evidence>
<dbReference type="NCBIfam" id="TIGR00964">
    <property type="entry name" value="secE_bact"/>
    <property type="match status" value="1"/>
</dbReference>
<keyword evidence="2 9" id="KW-0813">Transport</keyword>
<dbReference type="Proteomes" id="UP001247307">
    <property type="component" value="Unassembled WGS sequence"/>
</dbReference>
<accession>A0AAE3YIR8</accession>
<evidence type="ECO:0000256" key="2">
    <source>
        <dbReference type="ARBA" id="ARBA00022448"/>
    </source>
</evidence>
<dbReference type="HAMAP" id="MF_00422">
    <property type="entry name" value="SecE"/>
    <property type="match status" value="1"/>
</dbReference>
<evidence type="ECO:0000256" key="1">
    <source>
        <dbReference type="ARBA" id="ARBA00004370"/>
    </source>
</evidence>
<dbReference type="GO" id="GO:0065002">
    <property type="term" value="P:intracellular protein transmembrane transport"/>
    <property type="evidence" value="ECO:0007669"/>
    <property type="project" value="UniProtKB-UniRule"/>
</dbReference>
<sequence length="86" mass="9461">MTAHTATSAEVGRTRSSKQGFFGRIIQFLREVIGELKKVTYPTGPELMRYTAVVLVFVIVMMLLVMGLDFVFGRAAMSVFGGSPEN</sequence>
<dbReference type="GO" id="GO:0009306">
    <property type="term" value="P:protein secretion"/>
    <property type="evidence" value="ECO:0007669"/>
    <property type="project" value="UniProtKB-UniRule"/>
</dbReference>
<evidence type="ECO:0000256" key="9">
    <source>
        <dbReference type="HAMAP-Rule" id="MF_00422"/>
    </source>
</evidence>
<organism evidence="10 11">
    <name type="scientific">Falsarthrobacter nasiphocae</name>
    <dbReference type="NCBI Taxonomy" id="189863"/>
    <lineage>
        <taxon>Bacteria</taxon>
        <taxon>Bacillati</taxon>
        <taxon>Actinomycetota</taxon>
        <taxon>Actinomycetes</taxon>
        <taxon>Micrococcales</taxon>
        <taxon>Micrococcaceae</taxon>
        <taxon>Falsarthrobacter</taxon>
    </lineage>
</organism>
<keyword evidence="11" id="KW-1185">Reference proteome</keyword>
<evidence type="ECO:0000313" key="10">
    <source>
        <dbReference type="EMBL" id="MDR6892501.1"/>
    </source>
</evidence>
<dbReference type="GO" id="GO:0043952">
    <property type="term" value="P:protein transport by the Sec complex"/>
    <property type="evidence" value="ECO:0007669"/>
    <property type="project" value="UniProtKB-UniRule"/>
</dbReference>
<dbReference type="InterPro" id="IPR001901">
    <property type="entry name" value="Translocase_SecE/Sec61-g"/>
</dbReference>
<dbReference type="PANTHER" id="PTHR33910">
    <property type="entry name" value="PROTEIN TRANSLOCASE SUBUNIT SECE"/>
    <property type="match status" value="1"/>
</dbReference>
<keyword evidence="7 9" id="KW-0811">Translocation</keyword>
<comment type="subcellular location">
    <subcellularLocation>
        <location evidence="9">Cell membrane</location>
        <topology evidence="9">Single-pass membrane protein</topology>
    </subcellularLocation>
    <subcellularLocation>
        <location evidence="1">Membrane</location>
    </subcellularLocation>
</comment>
<gene>
    <name evidence="9" type="primary">secE</name>
    <name evidence="10" type="ORF">J2S35_001441</name>
</gene>
<dbReference type="InterPro" id="IPR005807">
    <property type="entry name" value="SecE_bac"/>
</dbReference>
<evidence type="ECO:0000256" key="5">
    <source>
        <dbReference type="ARBA" id="ARBA00022927"/>
    </source>
</evidence>
<dbReference type="EMBL" id="JAVDUI010000001">
    <property type="protein sequence ID" value="MDR6892501.1"/>
    <property type="molecule type" value="Genomic_DNA"/>
</dbReference>
<evidence type="ECO:0000256" key="3">
    <source>
        <dbReference type="ARBA" id="ARBA00022475"/>
    </source>
</evidence>
<dbReference type="RefSeq" id="WP_309851603.1">
    <property type="nucleotide sequence ID" value="NZ_BAAAIU010000020.1"/>
</dbReference>
<comment type="function">
    <text evidence="9">Essential subunit of the Sec protein translocation channel SecYEG. Clamps together the 2 halves of SecY. May contact the channel plug during translocation.</text>
</comment>
<evidence type="ECO:0000256" key="6">
    <source>
        <dbReference type="ARBA" id="ARBA00022989"/>
    </source>
</evidence>
<dbReference type="AlphaFoldDB" id="A0AAE3YIR8"/>
<reference evidence="10" key="1">
    <citation type="submission" date="2023-07" db="EMBL/GenBank/DDBJ databases">
        <title>Sequencing the genomes of 1000 actinobacteria strains.</title>
        <authorList>
            <person name="Klenk H.-P."/>
        </authorList>
    </citation>
    <scope>NUCLEOTIDE SEQUENCE</scope>
    <source>
        <strain evidence="10">DSM 13988</strain>
    </source>
</reference>
<keyword evidence="3 9" id="KW-1003">Cell membrane</keyword>
<dbReference type="Gene3D" id="1.20.5.1030">
    <property type="entry name" value="Preprotein translocase secy subunit"/>
    <property type="match status" value="1"/>
</dbReference>
<comment type="similarity">
    <text evidence="9">Belongs to the SecE/SEC61-gamma family.</text>
</comment>
<comment type="subunit">
    <text evidence="9">Component of the Sec protein translocase complex. Heterotrimer consisting of SecY, SecE and SecG subunits. The heterotrimers can form oligomers, although 1 heterotrimer is thought to be able to translocate proteins. Interacts with the ribosome. Interacts with SecDF, and other proteins may be involved. Interacts with SecA.</text>
</comment>
<comment type="caution">
    <text evidence="10">The sequence shown here is derived from an EMBL/GenBank/DDBJ whole genome shotgun (WGS) entry which is preliminary data.</text>
</comment>
<dbReference type="GO" id="GO:0006605">
    <property type="term" value="P:protein targeting"/>
    <property type="evidence" value="ECO:0007669"/>
    <property type="project" value="UniProtKB-UniRule"/>
</dbReference>